<keyword evidence="2" id="KW-1185">Reference proteome</keyword>
<evidence type="ECO:0000313" key="2">
    <source>
        <dbReference type="Proteomes" id="UP000585474"/>
    </source>
</evidence>
<organism evidence="1 2">
    <name type="scientific">Actinidia rufa</name>
    <dbReference type="NCBI Taxonomy" id="165716"/>
    <lineage>
        <taxon>Eukaryota</taxon>
        <taxon>Viridiplantae</taxon>
        <taxon>Streptophyta</taxon>
        <taxon>Embryophyta</taxon>
        <taxon>Tracheophyta</taxon>
        <taxon>Spermatophyta</taxon>
        <taxon>Magnoliopsida</taxon>
        <taxon>eudicotyledons</taxon>
        <taxon>Gunneridae</taxon>
        <taxon>Pentapetalae</taxon>
        <taxon>asterids</taxon>
        <taxon>Ericales</taxon>
        <taxon>Actinidiaceae</taxon>
        <taxon>Actinidia</taxon>
    </lineage>
</organism>
<dbReference type="Proteomes" id="UP000585474">
    <property type="component" value="Unassembled WGS sequence"/>
</dbReference>
<accession>A0A7J0E5N5</accession>
<comment type="caution">
    <text evidence="1">The sequence shown here is derived from an EMBL/GenBank/DDBJ whole genome shotgun (WGS) entry which is preliminary data.</text>
</comment>
<name>A0A7J0E5N5_9ERIC</name>
<protein>
    <submittedName>
        <fullName evidence="1">Uncharacterized protein</fullName>
    </submittedName>
</protein>
<reference evidence="1 2" key="1">
    <citation type="submission" date="2019-07" db="EMBL/GenBank/DDBJ databases">
        <title>De Novo Assembly of kiwifruit Actinidia rufa.</title>
        <authorList>
            <person name="Sugita-Konishi S."/>
            <person name="Sato K."/>
            <person name="Mori E."/>
            <person name="Abe Y."/>
            <person name="Kisaki G."/>
            <person name="Hamano K."/>
            <person name="Suezawa K."/>
            <person name="Otani M."/>
            <person name="Fukuda T."/>
            <person name="Manabe T."/>
            <person name="Gomi K."/>
            <person name="Tabuchi M."/>
            <person name="Akimitsu K."/>
            <person name="Kataoka I."/>
        </authorList>
    </citation>
    <scope>NUCLEOTIDE SEQUENCE [LARGE SCALE GENOMIC DNA]</scope>
    <source>
        <strain evidence="2">cv. Fuchu</strain>
    </source>
</reference>
<proteinExistence type="predicted"/>
<dbReference type="EMBL" id="BJWL01000001">
    <property type="protein sequence ID" value="GFY81645.1"/>
    <property type="molecule type" value="Genomic_DNA"/>
</dbReference>
<gene>
    <name evidence="1" type="ORF">Acr_01g0014530</name>
</gene>
<evidence type="ECO:0000313" key="1">
    <source>
        <dbReference type="EMBL" id="GFY81645.1"/>
    </source>
</evidence>
<dbReference type="OrthoDB" id="687305at2759"/>
<sequence>GGAAEMVVALVAINVERID</sequence>
<dbReference type="AlphaFoldDB" id="A0A7J0E5N5"/>
<feature type="non-terminal residue" evidence="1">
    <location>
        <position position="1"/>
    </location>
</feature>